<accession>A0A5J4UUQ3</accession>
<protein>
    <submittedName>
        <fullName evidence="1">Uncharacterized protein</fullName>
    </submittedName>
</protein>
<dbReference type="Proteomes" id="UP000324800">
    <property type="component" value="Unassembled WGS sequence"/>
</dbReference>
<dbReference type="EMBL" id="SNRW01012717">
    <property type="protein sequence ID" value="KAA6373475.1"/>
    <property type="molecule type" value="Genomic_DNA"/>
</dbReference>
<proteinExistence type="predicted"/>
<feature type="non-terminal residue" evidence="1">
    <location>
        <position position="1082"/>
    </location>
</feature>
<dbReference type="InterPro" id="IPR011050">
    <property type="entry name" value="Pectin_lyase_fold/virulence"/>
</dbReference>
<evidence type="ECO:0000313" key="2">
    <source>
        <dbReference type="Proteomes" id="UP000324800"/>
    </source>
</evidence>
<evidence type="ECO:0000313" key="1">
    <source>
        <dbReference type="EMBL" id="KAA6373475.1"/>
    </source>
</evidence>
<gene>
    <name evidence="1" type="ORF">EZS28_030998</name>
</gene>
<sequence length="1082" mass="121181">MRSELWGASASLIQCNGLGRSVISGLRVGRNKLEFGISNGAVFEVILGSLILIDVKVERVIMMQNENESNSYINDKNEMLGLIIVKENAKLLRLEKCIISNISIYNKGSAILMKGGLNSKLEIKDCNFIQESNAPQSISAIRFISLNNGQVLDVDGAVFSGFTADSQYNSQGGAIYIDMKTYDVSLRFRRCVFAQNSALNGGTNIFIAYKQSPQRVRRDSFLGCYACAYSSIDQEKSFCYTIGNDNEVFIDERDSLQSSFFQQQSNDGVWFIGKADGNHTYNPIIKCGLPTNPCLSFDQIVSYIHQNDSLKVETIQFCEGIYNTPQITVPSSQALSINIVGCNSLITEISAQQNIEKVLIQGQEDQSIIIERIHMTLSNNSPQSGFVNVQGSNAGLILSEVRVSGLVVSAPSSSTLEPKYLFHSAGIIYLEDVIIENIFLQTGSIILAEQVRKSNEQASAGIEWLGLRSSGIYGCYFNEITTNESRIISILDSSLSSNSISTQNNKLQSNADSQSFIIHDSIFSNCVTSVNVLDTETKGGIVHIMSDGIKFDIITCEFRRCQVLGRNLVYIGWTGDDSNASAAKTIMISDTIFTECSSVIPGMRVVAQDIYNPQKYFIMQDSNTNYPYTEQNQLYSDEKATYDEVYKHGLIYLESLTAGDKLGISSSRYDIYGIFVAECHSAVGSGLTATKVTLYITESVFIMPICYSNVIYLNQTRGKIESCYFKGRNSTYEDPLLQTESEEIVDDTWALCPGQSTYYSTTTHGLVYLTKGLYEIESDQFEQSQVGAVKVDTADVVMNNVSFIEPKLEDEALYDGGQNLVVCVGKSHLEVVDAIINGFTEDNCSYRTNQIEEYFEMSKNDNSACTLNILKDGLCQMRVTYKWELPQTPIVVLEKVRLVINLKDEEEPFKFELEGNNFVPLVFTIMIDQIRLKTKDEIHDEVMNNIEEKKKYEQNNTLSNLMQIFQHRFINKNEFEEKRNKTIHFTNQQQKNSFIANEVDYTRDSYGRIAWPPEGASQVPFLVLASVHGTKRASFSMKDISWLDSRTSYYGILASNDGKKFTGENGEEGKEIRLEIDIKYGE</sequence>
<name>A0A5J4UUQ3_9EUKA</name>
<reference evidence="1 2" key="1">
    <citation type="submission" date="2019-03" db="EMBL/GenBank/DDBJ databases">
        <title>Single cell metagenomics reveals metabolic interactions within the superorganism composed of flagellate Streblomastix strix and complex community of Bacteroidetes bacteria on its surface.</title>
        <authorList>
            <person name="Treitli S.C."/>
            <person name="Kolisko M."/>
            <person name="Husnik F."/>
            <person name="Keeling P."/>
            <person name="Hampl V."/>
        </authorList>
    </citation>
    <scope>NUCLEOTIDE SEQUENCE [LARGE SCALE GENOMIC DNA]</scope>
    <source>
        <strain evidence="1">ST1C</strain>
    </source>
</reference>
<comment type="caution">
    <text evidence="1">The sequence shown here is derived from an EMBL/GenBank/DDBJ whole genome shotgun (WGS) entry which is preliminary data.</text>
</comment>
<dbReference type="AlphaFoldDB" id="A0A5J4UUQ3"/>
<organism evidence="1 2">
    <name type="scientific">Streblomastix strix</name>
    <dbReference type="NCBI Taxonomy" id="222440"/>
    <lineage>
        <taxon>Eukaryota</taxon>
        <taxon>Metamonada</taxon>
        <taxon>Preaxostyla</taxon>
        <taxon>Oxymonadida</taxon>
        <taxon>Streblomastigidae</taxon>
        <taxon>Streblomastix</taxon>
    </lineage>
</organism>
<dbReference type="SUPFAM" id="SSF51126">
    <property type="entry name" value="Pectin lyase-like"/>
    <property type="match status" value="1"/>
</dbReference>